<organism evidence="2">
    <name type="scientific">marine sediment metagenome</name>
    <dbReference type="NCBI Taxonomy" id="412755"/>
    <lineage>
        <taxon>unclassified sequences</taxon>
        <taxon>metagenomes</taxon>
        <taxon>ecological metagenomes</taxon>
    </lineage>
</organism>
<dbReference type="Pfam" id="PF13484">
    <property type="entry name" value="Fer4_16"/>
    <property type="match status" value="1"/>
</dbReference>
<dbReference type="EMBL" id="BARW01001234">
    <property type="protein sequence ID" value="GAI72544.1"/>
    <property type="molecule type" value="Genomic_DNA"/>
</dbReference>
<dbReference type="SUPFAM" id="SSF46548">
    <property type="entry name" value="alpha-helical ferredoxin"/>
    <property type="match status" value="1"/>
</dbReference>
<dbReference type="InterPro" id="IPR017900">
    <property type="entry name" value="4Fe4S_Fe_S_CS"/>
</dbReference>
<name>X1SXL4_9ZZZZ</name>
<dbReference type="AlphaFoldDB" id="X1SXL4"/>
<evidence type="ECO:0000313" key="2">
    <source>
        <dbReference type="EMBL" id="GAI72544.1"/>
    </source>
</evidence>
<comment type="caution">
    <text evidence="2">The sequence shown here is derived from an EMBL/GenBank/DDBJ whole genome shotgun (WGS) entry which is preliminary data.</text>
</comment>
<feature type="domain" description="4Fe-4S ferredoxin-type" evidence="1">
    <location>
        <begin position="158"/>
        <end position="187"/>
    </location>
</feature>
<evidence type="ECO:0000259" key="1">
    <source>
        <dbReference type="PROSITE" id="PS51379"/>
    </source>
</evidence>
<accession>X1SXL4</accession>
<sequence length="242" mass="26308">MQGIESMTGLSLKIRESLLNKGASLVGFADMAEIPDSARHSMRFAVSVAVRLNVAVIESIRMGPTQEYYSEYKTVNALLLELGEYTANMLREHGYEAVPGVPTNVGIDPTTYSTTLPHKTVATRAGLGWIGKCALLVTKEYGSAIRINTVLTNASLDTAVPVNHSSCGDCMICVDVCPGKAPSGENWDVNLHRDSFFNPFSCGRAAREQAGKIGVNKTICGICISVCPWTRKYTKNEREDRV</sequence>
<dbReference type="PROSITE" id="PS51379">
    <property type="entry name" value="4FE4S_FER_2"/>
    <property type="match status" value="1"/>
</dbReference>
<dbReference type="InterPro" id="IPR017896">
    <property type="entry name" value="4Fe4S_Fe-S-bd"/>
</dbReference>
<gene>
    <name evidence="2" type="ORF">S12H4_04128</name>
</gene>
<dbReference type="PROSITE" id="PS00198">
    <property type="entry name" value="4FE4S_FER_1"/>
    <property type="match status" value="1"/>
</dbReference>
<proteinExistence type="predicted"/>
<dbReference type="PANTHER" id="PTHR42827:SF1">
    <property type="entry name" value="IRON-SULFUR CLUSTER-BINDING PROTEIN"/>
    <property type="match status" value="1"/>
</dbReference>
<protein>
    <recommendedName>
        <fullName evidence="1">4Fe-4S ferredoxin-type domain-containing protein</fullName>
    </recommendedName>
</protein>
<reference evidence="2" key="1">
    <citation type="journal article" date="2014" name="Front. Microbiol.">
        <title>High frequency of phylogenetically diverse reductive dehalogenase-homologous genes in deep subseafloor sedimentary metagenomes.</title>
        <authorList>
            <person name="Kawai M."/>
            <person name="Futagami T."/>
            <person name="Toyoda A."/>
            <person name="Takaki Y."/>
            <person name="Nishi S."/>
            <person name="Hori S."/>
            <person name="Arai W."/>
            <person name="Tsubouchi T."/>
            <person name="Morono Y."/>
            <person name="Uchiyama I."/>
            <person name="Ito T."/>
            <person name="Fujiyama A."/>
            <person name="Inagaki F."/>
            <person name="Takami H."/>
        </authorList>
    </citation>
    <scope>NUCLEOTIDE SEQUENCE</scope>
    <source>
        <strain evidence="2">Expedition CK06-06</strain>
    </source>
</reference>
<dbReference type="PANTHER" id="PTHR42827">
    <property type="entry name" value="IRON-SULFUR CLUSTER-BINDING PROTEIN-RELATED"/>
    <property type="match status" value="1"/>
</dbReference>